<evidence type="ECO:0000313" key="2">
    <source>
        <dbReference type="EMBL" id="MBA2795505.1"/>
    </source>
</evidence>
<comment type="caution">
    <text evidence="2">The sequence shown here is derived from an EMBL/GenBank/DDBJ whole genome shotgun (WGS) entry which is preliminary data.</text>
</comment>
<accession>A0A7V9WR18</accession>
<keyword evidence="1" id="KW-0812">Transmembrane</keyword>
<gene>
    <name evidence="2" type="ORF">H1B29_03235</name>
</gene>
<dbReference type="AlphaFoldDB" id="A0A7V9WR18"/>
<organism evidence="2 3">
    <name type="scientific">Streptococcus porcinus</name>
    <dbReference type="NCBI Taxonomy" id="1340"/>
    <lineage>
        <taxon>Bacteria</taxon>
        <taxon>Bacillati</taxon>
        <taxon>Bacillota</taxon>
        <taxon>Bacilli</taxon>
        <taxon>Lactobacillales</taxon>
        <taxon>Streptococcaceae</taxon>
        <taxon>Streptococcus</taxon>
    </lineage>
</organism>
<proteinExistence type="predicted"/>
<dbReference type="RefSeq" id="WP_181459787.1">
    <property type="nucleotide sequence ID" value="NZ_JACEGE010000007.1"/>
</dbReference>
<dbReference type="EMBL" id="JACEGE010000007">
    <property type="protein sequence ID" value="MBA2795505.1"/>
    <property type="molecule type" value="Genomic_DNA"/>
</dbReference>
<keyword evidence="1" id="KW-0472">Membrane</keyword>
<feature type="transmembrane region" description="Helical" evidence="1">
    <location>
        <begin position="25"/>
        <end position="44"/>
    </location>
</feature>
<evidence type="ECO:0000313" key="3">
    <source>
        <dbReference type="Proteomes" id="UP000524462"/>
    </source>
</evidence>
<evidence type="ECO:0000256" key="1">
    <source>
        <dbReference type="SAM" id="Phobius"/>
    </source>
</evidence>
<reference evidence="2 3" key="1">
    <citation type="submission" date="2020-07" db="EMBL/GenBank/DDBJ databases">
        <title>Molecular and genomic characterization of Streptococcus porcinus isolated from diseased swine in Brazil.</title>
        <authorList>
            <person name="Moreno L.Z."/>
            <person name="Matajira C.E.C."/>
            <person name="Poor A.P."/>
            <person name="Dutra M.C."/>
            <person name="Moreno A.M."/>
        </authorList>
    </citation>
    <scope>NUCLEOTIDE SEQUENCE [LARGE SCALE GENOMIC DNA]</scope>
    <source>
        <strain evidence="2 3">SP0816-2</strain>
    </source>
</reference>
<keyword evidence="1" id="KW-1133">Transmembrane helix</keyword>
<sequence>MNKKAIEHFDVIDDRTLENVLGGGFGWGAALAGLFGGLAASPTLEDLNGKKLPKPSSCSLYGIGGTPNTCNF</sequence>
<protein>
    <submittedName>
        <fullName evidence="2">ComC/BlpC family peptide pheromone/bacteriocin</fullName>
    </submittedName>
</protein>
<dbReference type="Proteomes" id="UP000524462">
    <property type="component" value="Unassembled WGS sequence"/>
</dbReference>
<name>A0A7V9WR18_STRPO</name>